<gene>
    <name evidence="2" type="ORF">AFCDBAGC_1346</name>
</gene>
<evidence type="ECO:0000313" key="3">
    <source>
        <dbReference type="Proteomes" id="UP001055117"/>
    </source>
</evidence>
<organism evidence="2 3">
    <name type="scientific">Methylobacterium cerastii</name>
    <dbReference type="NCBI Taxonomy" id="932741"/>
    <lineage>
        <taxon>Bacteria</taxon>
        <taxon>Pseudomonadati</taxon>
        <taxon>Pseudomonadota</taxon>
        <taxon>Alphaproteobacteria</taxon>
        <taxon>Hyphomicrobiales</taxon>
        <taxon>Methylobacteriaceae</taxon>
        <taxon>Methylobacterium</taxon>
    </lineage>
</organism>
<feature type="coiled-coil region" evidence="1">
    <location>
        <begin position="26"/>
        <end position="53"/>
    </location>
</feature>
<evidence type="ECO:0000256" key="1">
    <source>
        <dbReference type="SAM" id="Coils"/>
    </source>
</evidence>
<proteinExistence type="predicted"/>
<comment type="caution">
    <text evidence="2">The sequence shown here is derived from an EMBL/GenBank/DDBJ whole genome shotgun (WGS) entry which is preliminary data.</text>
</comment>
<dbReference type="Proteomes" id="UP001055117">
    <property type="component" value="Unassembled WGS sequence"/>
</dbReference>
<sequence>MTDPERRHRFRTESYDKTITALLTKRSNLFGEASKLQDRIAEIKNDVSALDQVLGSLGYEGDLDAAMPC</sequence>
<protein>
    <submittedName>
        <fullName evidence="2">Uncharacterized protein</fullName>
    </submittedName>
</protein>
<evidence type="ECO:0000313" key="2">
    <source>
        <dbReference type="EMBL" id="GJD43494.1"/>
    </source>
</evidence>
<name>A0ABQ4QEK5_9HYPH</name>
<accession>A0ABQ4QEK5</accession>
<dbReference type="EMBL" id="BPQG01000016">
    <property type="protein sequence ID" value="GJD43494.1"/>
    <property type="molecule type" value="Genomic_DNA"/>
</dbReference>
<keyword evidence="3" id="KW-1185">Reference proteome</keyword>
<reference evidence="2 3" key="1">
    <citation type="journal article" date="2021" name="Front. Microbiol.">
        <title>Comprehensive Comparative Genomics and Phenotyping of Methylobacterium Species.</title>
        <authorList>
            <person name="Alessa O."/>
            <person name="Ogura Y."/>
            <person name="Fujitani Y."/>
            <person name="Takami H."/>
            <person name="Hayashi T."/>
            <person name="Sahin N."/>
            <person name="Tani A."/>
        </authorList>
    </citation>
    <scope>NUCLEOTIDE SEQUENCE [LARGE SCALE GENOMIC DNA]</scope>
    <source>
        <strain evidence="2 3">DSM 23679</strain>
    </source>
</reference>
<dbReference type="RefSeq" id="WP_238271538.1">
    <property type="nucleotide sequence ID" value="NZ_BPQG01000016.1"/>
</dbReference>
<keyword evidence="1" id="KW-0175">Coiled coil</keyword>